<name>A0A419W5J5_9BACT</name>
<feature type="domain" description="Glycosyl hydrolase family 78 alpha-rhamnosidase N-terminal" evidence="3">
    <location>
        <begin position="51"/>
        <end position="192"/>
    </location>
</feature>
<dbReference type="OrthoDB" id="9815108at2"/>
<dbReference type="Pfam" id="PF17389">
    <property type="entry name" value="Bac_rhamnosid6H"/>
    <property type="match status" value="1"/>
</dbReference>
<feature type="domain" description="Alpha-L-rhamnosidase six-hairpin glycosidase" evidence="2">
    <location>
        <begin position="207"/>
        <end position="539"/>
    </location>
</feature>
<keyword evidence="1" id="KW-0732">Signal</keyword>
<proteinExistence type="predicted"/>
<gene>
    <name evidence="4" type="ORF">BC643_1049</name>
</gene>
<dbReference type="InterPro" id="IPR012341">
    <property type="entry name" value="6hp_glycosidase-like_sf"/>
</dbReference>
<dbReference type="EMBL" id="RAPN01000001">
    <property type="protein sequence ID" value="RKD90706.1"/>
    <property type="molecule type" value="Genomic_DNA"/>
</dbReference>
<feature type="chain" id="PRO_5019250492" evidence="1">
    <location>
        <begin position="24"/>
        <end position="547"/>
    </location>
</feature>
<protein>
    <submittedName>
        <fullName evidence="4">Alpha-L-rhamnosidase-like protein</fullName>
    </submittedName>
</protein>
<evidence type="ECO:0000313" key="4">
    <source>
        <dbReference type="EMBL" id="RKD90706.1"/>
    </source>
</evidence>
<evidence type="ECO:0000256" key="1">
    <source>
        <dbReference type="SAM" id="SignalP"/>
    </source>
</evidence>
<dbReference type="Proteomes" id="UP000283387">
    <property type="component" value="Unassembled WGS sequence"/>
</dbReference>
<dbReference type="RefSeq" id="WP_120272088.1">
    <property type="nucleotide sequence ID" value="NZ_RAPN01000001.1"/>
</dbReference>
<dbReference type="InterPro" id="IPR035396">
    <property type="entry name" value="Bac_rhamnosid6H"/>
</dbReference>
<sequence>MQKINYQIFILVLLLAVSGRAMAQNYYPNGKQWVEKAEALKPKLTETIVKPTTLVELVKNEDAFQGWEAKNIAPIDSLYNKSIRQIKEVVVDLGDHYTGYFTFNLKTIWGAADSPVRFRFTFSEVPAELATPFDPFPGAISRAWLQDEQMTIMNVPSTNTLTRRVSCRYIKIELLGASPYFDFGISDIQFKALTSAVKQPEALAASTSPIVKKIDEIGLKTLKECMQTVYEDGPKRDRRLWVGDMYLESLANVYSYENHNLTKRCLYILAGLSDDEGYVLGTIFEEPEPHPQAGQRLMDYSLLYNVSLKNYLLATDDKATAEELWPVAKRQLDIIKNYVGDDGLVDYERANKEWWLFFDWKDGLNKNAAIQGLMIFALSETFDLAEALGKTDEIAEVPALIKKMKKAALANLYNTKTGMFACGDDQQISYASQIWMILGGVLNEKQSQKVLTAVMNTPEALSPGGPYMYHYLIQALINSNMQAKAKELLVNYWGGMVEKGADTFWEVYDPNNDFLSPYNFFPINSYCHAWSCTPVYFIRKYPEIFQQ</sequence>
<evidence type="ECO:0000313" key="5">
    <source>
        <dbReference type="Proteomes" id="UP000283387"/>
    </source>
</evidence>
<keyword evidence="5" id="KW-1185">Reference proteome</keyword>
<dbReference type="InterPro" id="IPR049164">
    <property type="entry name" value="Glyco_hydro_78_N"/>
</dbReference>
<dbReference type="GO" id="GO:0005975">
    <property type="term" value="P:carbohydrate metabolic process"/>
    <property type="evidence" value="ECO:0007669"/>
    <property type="project" value="InterPro"/>
</dbReference>
<organism evidence="4 5">
    <name type="scientific">Mangrovibacterium diazotrophicum</name>
    <dbReference type="NCBI Taxonomy" id="1261403"/>
    <lineage>
        <taxon>Bacteria</taxon>
        <taxon>Pseudomonadati</taxon>
        <taxon>Bacteroidota</taxon>
        <taxon>Bacteroidia</taxon>
        <taxon>Marinilabiliales</taxon>
        <taxon>Prolixibacteraceae</taxon>
        <taxon>Mangrovibacterium</taxon>
    </lineage>
</organism>
<accession>A0A419W5J5</accession>
<dbReference type="Gene3D" id="1.50.10.10">
    <property type="match status" value="1"/>
</dbReference>
<dbReference type="InterPro" id="IPR008928">
    <property type="entry name" value="6-hairpin_glycosidase_sf"/>
</dbReference>
<feature type="signal peptide" evidence="1">
    <location>
        <begin position="1"/>
        <end position="23"/>
    </location>
</feature>
<dbReference type="SUPFAM" id="SSF48208">
    <property type="entry name" value="Six-hairpin glycosidases"/>
    <property type="match status" value="1"/>
</dbReference>
<reference evidence="4 5" key="1">
    <citation type="submission" date="2018-09" db="EMBL/GenBank/DDBJ databases">
        <title>Genomic Encyclopedia of Archaeal and Bacterial Type Strains, Phase II (KMG-II): from individual species to whole genera.</title>
        <authorList>
            <person name="Goeker M."/>
        </authorList>
    </citation>
    <scope>NUCLEOTIDE SEQUENCE [LARGE SCALE GENOMIC DNA]</scope>
    <source>
        <strain evidence="4 5">DSM 27148</strain>
    </source>
</reference>
<dbReference type="PANTHER" id="PTHR34987:SF4">
    <property type="entry name" value="ALPHA-L-RHAMNOSIDASE C-TERMINAL DOMAIN-CONTAINING PROTEIN"/>
    <property type="match status" value="1"/>
</dbReference>
<comment type="caution">
    <text evidence="4">The sequence shown here is derived from an EMBL/GenBank/DDBJ whole genome shotgun (WGS) entry which is preliminary data.</text>
</comment>
<evidence type="ECO:0000259" key="2">
    <source>
        <dbReference type="Pfam" id="PF17389"/>
    </source>
</evidence>
<dbReference type="AlphaFoldDB" id="A0A419W5J5"/>
<dbReference type="Pfam" id="PF21104">
    <property type="entry name" value="Glyco_hydro_78_N"/>
    <property type="match status" value="1"/>
</dbReference>
<evidence type="ECO:0000259" key="3">
    <source>
        <dbReference type="Pfam" id="PF21104"/>
    </source>
</evidence>
<dbReference type="PANTHER" id="PTHR34987">
    <property type="entry name" value="C, PUTATIVE (AFU_ORTHOLOGUE AFUA_3G02880)-RELATED"/>
    <property type="match status" value="1"/>
</dbReference>